<keyword evidence="2" id="KW-1185">Reference proteome</keyword>
<dbReference type="WBParaSite" id="nRc.2.0.1.t16793-RA">
    <property type="protein sequence ID" value="nRc.2.0.1.t16793-RA"/>
    <property type="gene ID" value="nRc.2.0.1.g16793"/>
</dbReference>
<name>A0A915IRG2_ROMCU</name>
<feature type="compositionally biased region" description="Basic and acidic residues" evidence="1">
    <location>
        <begin position="161"/>
        <end position="172"/>
    </location>
</feature>
<feature type="region of interest" description="Disordered" evidence="1">
    <location>
        <begin position="152"/>
        <end position="172"/>
    </location>
</feature>
<sequence length="172" mass="20121">MLANSTKYAINEMQETLKKFRLDEWKEKMLVKSMLFFLIDISRGGSHLHGSHLPRKAPAFLDIIVDKYHHNPLDELHFEMSQNDDEIWQLKVRIDEMTHSMIGVRGLLEKFIMDQRKKDIQMKSDILDADEEPNVQSVQVDEEDMELEIEEEADSALLGEESYKQVDNEDAL</sequence>
<accession>A0A915IRG2</accession>
<evidence type="ECO:0000313" key="2">
    <source>
        <dbReference type="Proteomes" id="UP000887565"/>
    </source>
</evidence>
<organism evidence="2 3">
    <name type="scientific">Romanomermis culicivorax</name>
    <name type="common">Nematode worm</name>
    <dbReference type="NCBI Taxonomy" id="13658"/>
    <lineage>
        <taxon>Eukaryota</taxon>
        <taxon>Metazoa</taxon>
        <taxon>Ecdysozoa</taxon>
        <taxon>Nematoda</taxon>
        <taxon>Enoplea</taxon>
        <taxon>Dorylaimia</taxon>
        <taxon>Mermithida</taxon>
        <taxon>Mermithoidea</taxon>
        <taxon>Mermithidae</taxon>
        <taxon>Romanomermis</taxon>
    </lineage>
</organism>
<dbReference type="Proteomes" id="UP000887565">
    <property type="component" value="Unplaced"/>
</dbReference>
<reference evidence="3" key="1">
    <citation type="submission" date="2022-11" db="UniProtKB">
        <authorList>
            <consortium name="WormBaseParasite"/>
        </authorList>
    </citation>
    <scope>IDENTIFICATION</scope>
</reference>
<evidence type="ECO:0000256" key="1">
    <source>
        <dbReference type="SAM" id="MobiDB-lite"/>
    </source>
</evidence>
<evidence type="ECO:0000313" key="3">
    <source>
        <dbReference type="WBParaSite" id="nRc.2.0.1.t16793-RA"/>
    </source>
</evidence>
<proteinExistence type="predicted"/>
<protein>
    <submittedName>
        <fullName evidence="3">Uncharacterized protein</fullName>
    </submittedName>
</protein>
<dbReference type="AlphaFoldDB" id="A0A915IRG2"/>